<accession>A0A1H7T509</accession>
<dbReference type="STRING" id="1429083.GCA_001885685_00207"/>
<protein>
    <submittedName>
        <fullName evidence="1">Uncharacterized protein</fullName>
    </submittedName>
</protein>
<proteinExistence type="predicted"/>
<name>A0A1H7T509_9GAMM</name>
<evidence type="ECO:0000313" key="2">
    <source>
        <dbReference type="Proteomes" id="UP000185766"/>
    </source>
</evidence>
<reference evidence="1 2" key="1">
    <citation type="submission" date="2016-10" db="EMBL/GenBank/DDBJ databases">
        <authorList>
            <person name="de Groot N.N."/>
        </authorList>
    </citation>
    <scope>NUCLEOTIDE SEQUENCE [LARGE SCALE GENOMIC DNA]</scope>
    <source>
        <strain evidence="1 2">JCM 19513</strain>
    </source>
</reference>
<sequence>MTPDIEIYIKEADFAAVHAWLVSAIGTGSEVIRKGQTQQCTLAGIPVMWTAKAAGRWHSLWLQSDNTPWADDLACATAASAALGVPVRCVPGSWNEADGEATADDWLEVKDGSANPITWRI</sequence>
<dbReference type="RefSeq" id="WP_074870644.1">
    <property type="nucleotide sequence ID" value="NZ_FOAS01000023.1"/>
</dbReference>
<dbReference type="AlphaFoldDB" id="A0A1H7T509"/>
<evidence type="ECO:0000313" key="1">
    <source>
        <dbReference type="EMBL" id="SEL79589.1"/>
    </source>
</evidence>
<gene>
    <name evidence="1" type="ORF">SAMN05216214_12313</name>
</gene>
<dbReference type="EMBL" id="FOAS01000023">
    <property type="protein sequence ID" value="SEL79589.1"/>
    <property type="molecule type" value="Genomic_DNA"/>
</dbReference>
<dbReference type="Proteomes" id="UP000185766">
    <property type="component" value="Unassembled WGS sequence"/>
</dbReference>
<keyword evidence="2" id="KW-1185">Reference proteome</keyword>
<organism evidence="1 2">
    <name type="scientific">Atopomonas hussainii</name>
    <dbReference type="NCBI Taxonomy" id="1429083"/>
    <lineage>
        <taxon>Bacteria</taxon>
        <taxon>Pseudomonadati</taxon>
        <taxon>Pseudomonadota</taxon>
        <taxon>Gammaproteobacteria</taxon>
        <taxon>Pseudomonadales</taxon>
        <taxon>Pseudomonadaceae</taxon>
        <taxon>Atopomonas</taxon>
    </lineage>
</organism>